<evidence type="ECO:0000313" key="4">
    <source>
        <dbReference type="EMBL" id="QQR30705.1"/>
    </source>
</evidence>
<accession>A0A1Z2XSS1</accession>
<dbReference type="PANTHER" id="PTHR46558">
    <property type="entry name" value="TRACRIPTIONAL REGULATORY PROTEIN-RELATED-RELATED"/>
    <property type="match status" value="1"/>
</dbReference>
<dbReference type="PANTHER" id="PTHR46558:SF11">
    <property type="entry name" value="HTH-TYPE TRANSCRIPTIONAL REGULATOR XRE"/>
    <property type="match status" value="1"/>
</dbReference>
<dbReference type="Proteomes" id="UP000196710">
    <property type="component" value="Chromosome"/>
</dbReference>
<name>A0A1Z2XSS1_9FIRM</name>
<evidence type="ECO:0000313" key="3">
    <source>
        <dbReference type="EMBL" id="ASB41449.1"/>
    </source>
</evidence>
<protein>
    <submittedName>
        <fullName evidence="4">Helix-turn-helix domain-containing protein</fullName>
    </submittedName>
    <submittedName>
        <fullName evidence="3">Transcriptional regulator</fullName>
    </submittedName>
</protein>
<evidence type="ECO:0000313" key="5">
    <source>
        <dbReference type="Proteomes" id="UP000196710"/>
    </source>
</evidence>
<reference evidence="4 6" key="3">
    <citation type="submission" date="2020-11" db="EMBL/GenBank/DDBJ databases">
        <title>Closed and high quality bacterial genomes of the OMM12 community.</title>
        <authorList>
            <person name="Marbouty M."/>
            <person name="Lamy-Besnier Q."/>
            <person name="Debarbieux L."/>
            <person name="Koszul R."/>
        </authorList>
    </citation>
    <scope>NUCLEOTIDE SEQUENCE [LARGE SCALE GENOMIC DNA]</scope>
    <source>
        <strain evidence="4 6">KB18</strain>
    </source>
</reference>
<organism evidence="4 6">
    <name type="scientific">Acutalibacter muris</name>
    <dbReference type="NCBI Taxonomy" id="1796620"/>
    <lineage>
        <taxon>Bacteria</taxon>
        <taxon>Bacillati</taxon>
        <taxon>Bacillota</taxon>
        <taxon>Clostridia</taxon>
        <taxon>Eubacteriales</taxon>
        <taxon>Acutalibacteraceae</taxon>
        <taxon>Acutalibacter</taxon>
    </lineage>
</organism>
<gene>
    <name evidence="3" type="ORF">ADH66_12790</name>
    <name evidence="4" type="ORF">I5Q82_03100</name>
</gene>
<sequence length="98" mass="10977">MFANRLSYLRRGQGISQSQLADKLGVKKQSVSNWENGNIMPSVDMVIKTADYFSVSVDYLLGRDKPEESGISIIDATGLTAEEISHIQFLVDDLRNRK</sequence>
<dbReference type="EMBL" id="CP021422">
    <property type="protein sequence ID" value="ASB41449.1"/>
    <property type="molecule type" value="Genomic_DNA"/>
</dbReference>
<reference evidence="5" key="2">
    <citation type="submission" date="2017-05" db="EMBL/GenBank/DDBJ databases">
        <title>Improved OligoMM genomes.</title>
        <authorList>
            <person name="Garzetti D."/>
        </authorList>
    </citation>
    <scope>NUCLEOTIDE SEQUENCE [LARGE SCALE GENOMIC DNA]</scope>
    <source>
        <strain evidence="5">KB18</strain>
    </source>
</reference>
<dbReference type="InterPro" id="IPR010982">
    <property type="entry name" value="Lambda_DNA-bd_dom_sf"/>
</dbReference>
<reference evidence="3" key="1">
    <citation type="journal article" date="2017" name="Genome Announc.">
        <title>High-Quality Whole-Genome Sequences of the Oligo-Mouse-Microbiota Bacterial Community.</title>
        <authorList>
            <person name="Garzetti D."/>
            <person name="Brugiroux S."/>
            <person name="Bunk B."/>
            <person name="Pukall R."/>
            <person name="McCoy K.D."/>
            <person name="Macpherson A.J."/>
            <person name="Stecher B."/>
        </authorList>
    </citation>
    <scope>NUCLEOTIDE SEQUENCE</scope>
    <source>
        <strain evidence="3">KB18</strain>
    </source>
</reference>
<dbReference type="CDD" id="cd00093">
    <property type="entry name" value="HTH_XRE"/>
    <property type="match status" value="1"/>
</dbReference>
<dbReference type="EMBL" id="CP065321">
    <property type="protein sequence ID" value="QQR30705.1"/>
    <property type="molecule type" value="Genomic_DNA"/>
</dbReference>
<dbReference type="RefSeq" id="WP_066540021.1">
    <property type="nucleotide sequence ID" value="NZ_CP021422.1"/>
</dbReference>
<dbReference type="Gene3D" id="1.10.260.40">
    <property type="entry name" value="lambda repressor-like DNA-binding domains"/>
    <property type="match status" value="1"/>
</dbReference>
<evidence type="ECO:0000259" key="2">
    <source>
        <dbReference type="PROSITE" id="PS50943"/>
    </source>
</evidence>
<evidence type="ECO:0000313" key="6">
    <source>
        <dbReference type="Proteomes" id="UP000596035"/>
    </source>
</evidence>
<keyword evidence="1" id="KW-0238">DNA-binding</keyword>
<dbReference type="GO" id="GO:0003677">
    <property type="term" value="F:DNA binding"/>
    <property type="evidence" value="ECO:0007669"/>
    <property type="project" value="UniProtKB-KW"/>
</dbReference>
<dbReference type="KEGG" id="amur:ADH66_12790"/>
<dbReference type="PROSITE" id="PS50943">
    <property type="entry name" value="HTH_CROC1"/>
    <property type="match status" value="1"/>
</dbReference>
<dbReference type="Pfam" id="PF01381">
    <property type="entry name" value="HTH_3"/>
    <property type="match status" value="1"/>
</dbReference>
<dbReference type="InterPro" id="IPR001387">
    <property type="entry name" value="Cro/C1-type_HTH"/>
</dbReference>
<keyword evidence="5" id="KW-1185">Reference proteome</keyword>
<proteinExistence type="predicted"/>
<dbReference type="AlphaFoldDB" id="A0A1Z2XSS1"/>
<dbReference type="SUPFAM" id="SSF47413">
    <property type="entry name" value="lambda repressor-like DNA-binding domains"/>
    <property type="match status" value="1"/>
</dbReference>
<dbReference type="SMART" id="SM00530">
    <property type="entry name" value="HTH_XRE"/>
    <property type="match status" value="1"/>
</dbReference>
<feature type="domain" description="HTH cro/C1-type" evidence="2">
    <location>
        <begin position="6"/>
        <end position="60"/>
    </location>
</feature>
<evidence type="ECO:0000256" key="1">
    <source>
        <dbReference type="ARBA" id="ARBA00023125"/>
    </source>
</evidence>
<dbReference type="Proteomes" id="UP000596035">
    <property type="component" value="Chromosome"/>
</dbReference>